<dbReference type="InterPro" id="IPR044973">
    <property type="entry name" value="AAF-like"/>
</dbReference>
<dbReference type="GeneID" id="103496788"/>
<reference evidence="2" key="1">
    <citation type="submission" date="2025-08" db="UniProtKB">
        <authorList>
            <consortium name="RefSeq"/>
        </authorList>
    </citation>
    <scope>IDENTIFICATION</scope>
    <source>
        <tissue evidence="2">Stem</tissue>
    </source>
</reference>
<gene>
    <name evidence="2" type="primary">LOC103496788</name>
</gene>
<proteinExistence type="predicted"/>
<keyword evidence="1" id="KW-1185">Reference proteome</keyword>
<accession>A0ABM3KXQ0</accession>
<dbReference type="PANTHER" id="PTHR36725">
    <property type="entry name" value="SENESCENCE-ASSOCIATED PROTEIN AAF, CHLOROLPLASTIC"/>
    <property type="match status" value="1"/>
</dbReference>
<sequence length="432" mass="48832">MALTAIKVSSSPVVTSKAIVSNSYGVFSSLSKSEREKLNPSSCRVDIGELHGCLLTAKVKVSSRGQRNSYGKSWRFTMSRRPAVLCFSTGTDRTETEECFRPYDSSAGLRCAQTGDDEDDQPTVCERAIKSNPGIVEACRFAYNDAKFVNERARNDIVLLSRGIMRLDARARQDVAILGSEFLKLDARAREDTETIDRNVKKKAERLRRIAATLREKARSSLKSAADEHWSAGALEADLRLADFRAKQRAMEDALMALEFVKNIHDMMVRKMYNFPQSNQSGFPIPNDMMDRIKLKKNGKSLDFLTSELSTDRISAIQEIYWSMASALSEADGIDYTDPEELELLIRTLMDLDAMDGKSSVSLLAECSSSPNENTSDHLLCHFDNQDKHWPMLWQQPHPCGLLEMQAWEHCRDWQKIITQQLLQQRPMPSRS</sequence>
<evidence type="ECO:0000313" key="1">
    <source>
        <dbReference type="Proteomes" id="UP001652600"/>
    </source>
</evidence>
<dbReference type="PANTHER" id="PTHR36725:SF1">
    <property type="entry name" value="SENESCENCE-ASSOCIATED PROTEIN AAF, CHLOROLPLASTIC"/>
    <property type="match status" value="1"/>
</dbReference>
<evidence type="ECO:0000313" key="2">
    <source>
        <dbReference type="RefSeq" id="XP_050942526.1"/>
    </source>
</evidence>
<name>A0ABM3KXQ0_CUCME</name>
<dbReference type="RefSeq" id="XP_050942526.1">
    <property type="nucleotide sequence ID" value="XM_051086569.1"/>
</dbReference>
<protein>
    <submittedName>
        <fullName evidence="2">Senescence-associated protein SPA15, chloroplastic isoform X2</fullName>
    </submittedName>
</protein>
<organism evidence="1 2">
    <name type="scientific">Cucumis melo</name>
    <name type="common">Muskmelon</name>
    <dbReference type="NCBI Taxonomy" id="3656"/>
    <lineage>
        <taxon>Eukaryota</taxon>
        <taxon>Viridiplantae</taxon>
        <taxon>Streptophyta</taxon>
        <taxon>Embryophyta</taxon>
        <taxon>Tracheophyta</taxon>
        <taxon>Spermatophyta</taxon>
        <taxon>Magnoliopsida</taxon>
        <taxon>eudicotyledons</taxon>
        <taxon>Gunneridae</taxon>
        <taxon>Pentapetalae</taxon>
        <taxon>rosids</taxon>
        <taxon>fabids</taxon>
        <taxon>Cucurbitales</taxon>
        <taxon>Cucurbitaceae</taxon>
        <taxon>Benincaseae</taxon>
        <taxon>Cucumis</taxon>
    </lineage>
</organism>
<dbReference type="Proteomes" id="UP001652600">
    <property type="component" value="Chromosome 6"/>
</dbReference>